<proteinExistence type="predicted"/>
<reference evidence="1 2" key="1">
    <citation type="submission" date="2023-10" db="EMBL/GenBank/DDBJ databases">
        <title>Genomes of two closely related lineages of the louse Polyplax serrata with different host specificities.</title>
        <authorList>
            <person name="Martinu J."/>
            <person name="Tarabai H."/>
            <person name="Stefka J."/>
            <person name="Hypsa V."/>
        </authorList>
    </citation>
    <scope>NUCLEOTIDE SEQUENCE [LARGE SCALE GENOMIC DNA]</scope>
    <source>
        <strain evidence="1">HR10_N</strain>
    </source>
</reference>
<dbReference type="Proteomes" id="UP001372834">
    <property type="component" value="Unassembled WGS sequence"/>
</dbReference>
<name>A0AAN8S3C4_POLSC</name>
<gene>
    <name evidence="1" type="ORF">RUM43_006139</name>
</gene>
<protein>
    <submittedName>
        <fullName evidence="1">Uncharacterized protein</fullName>
    </submittedName>
</protein>
<evidence type="ECO:0000313" key="1">
    <source>
        <dbReference type="EMBL" id="KAK6625840.1"/>
    </source>
</evidence>
<sequence length="108" mass="11804">MAHTVTPGHGAWIPRITRLMYQSEWVSCLRCSRSSELELACRTSGCIIIICRPIGFGPGLRCNMALIIGNLGGVVHSLGGFYGVKTESSAWYMCYPCFATVDGTIKTR</sequence>
<organism evidence="1 2">
    <name type="scientific">Polyplax serrata</name>
    <name type="common">Common mouse louse</name>
    <dbReference type="NCBI Taxonomy" id="468196"/>
    <lineage>
        <taxon>Eukaryota</taxon>
        <taxon>Metazoa</taxon>
        <taxon>Ecdysozoa</taxon>
        <taxon>Arthropoda</taxon>
        <taxon>Hexapoda</taxon>
        <taxon>Insecta</taxon>
        <taxon>Pterygota</taxon>
        <taxon>Neoptera</taxon>
        <taxon>Paraneoptera</taxon>
        <taxon>Psocodea</taxon>
        <taxon>Troctomorpha</taxon>
        <taxon>Phthiraptera</taxon>
        <taxon>Anoplura</taxon>
        <taxon>Polyplacidae</taxon>
        <taxon>Polyplax</taxon>
    </lineage>
</organism>
<dbReference type="EMBL" id="JAWJWE010000037">
    <property type="protein sequence ID" value="KAK6625840.1"/>
    <property type="molecule type" value="Genomic_DNA"/>
</dbReference>
<accession>A0AAN8S3C4</accession>
<evidence type="ECO:0000313" key="2">
    <source>
        <dbReference type="Proteomes" id="UP001372834"/>
    </source>
</evidence>
<dbReference type="AlphaFoldDB" id="A0AAN8S3C4"/>
<comment type="caution">
    <text evidence="1">The sequence shown here is derived from an EMBL/GenBank/DDBJ whole genome shotgun (WGS) entry which is preliminary data.</text>
</comment>